<evidence type="ECO:0000256" key="1">
    <source>
        <dbReference type="SAM" id="MobiDB-lite"/>
    </source>
</evidence>
<feature type="region of interest" description="Disordered" evidence="1">
    <location>
        <begin position="1"/>
        <end position="31"/>
    </location>
</feature>
<feature type="region of interest" description="Disordered" evidence="1">
    <location>
        <begin position="455"/>
        <end position="513"/>
    </location>
</feature>
<dbReference type="GO" id="GO:0031593">
    <property type="term" value="F:polyubiquitin modification-dependent protein binding"/>
    <property type="evidence" value="ECO:0007669"/>
    <property type="project" value="TreeGrafter"/>
</dbReference>
<dbReference type="GO" id="GO:0071818">
    <property type="term" value="C:BAT3 complex"/>
    <property type="evidence" value="ECO:0007669"/>
    <property type="project" value="TreeGrafter"/>
</dbReference>
<keyword evidence="3" id="KW-1185">Reference proteome</keyword>
<protein>
    <submittedName>
        <fullName evidence="2">Uncharacterized protein</fullName>
    </submittedName>
</protein>
<feature type="compositionally biased region" description="Polar residues" evidence="1">
    <location>
        <begin position="455"/>
        <end position="466"/>
    </location>
</feature>
<evidence type="ECO:0000313" key="3">
    <source>
        <dbReference type="Proteomes" id="UP000663760"/>
    </source>
</evidence>
<evidence type="ECO:0000313" key="2">
    <source>
        <dbReference type="EMBL" id="CAA7409471.1"/>
    </source>
</evidence>
<dbReference type="PANTHER" id="PTHR15204">
    <property type="entry name" value="LARGE PROLINE-RICH PROTEIN BAG6"/>
    <property type="match status" value="1"/>
</dbReference>
<feature type="compositionally biased region" description="Polar residues" evidence="1">
    <location>
        <begin position="356"/>
        <end position="367"/>
    </location>
</feature>
<dbReference type="PANTHER" id="PTHR15204:SF0">
    <property type="entry name" value="LARGE PROLINE-RICH PROTEIN BAG6"/>
    <property type="match status" value="1"/>
</dbReference>
<dbReference type="GO" id="GO:0036503">
    <property type="term" value="P:ERAD pathway"/>
    <property type="evidence" value="ECO:0007669"/>
    <property type="project" value="TreeGrafter"/>
</dbReference>
<reference evidence="2" key="1">
    <citation type="submission" date="2020-02" db="EMBL/GenBank/DDBJ databases">
        <authorList>
            <person name="Scholz U."/>
            <person name="Mascher M."/>
            <person name="Fiebig A."/>
        </authorList>
    </citation>
    <scope>NUCLEOTIDE SEQUENCE</scope>
</reference>
<name>A0A7I8LHG7_SPIIN</name>
<feature type="compositionally biased region" description="Polar residues" evidence="1">
    <location>
        <begin position="473"/>
        <end position="487"/>
    </location>
</feature>
<feature type="region of interest" description="Disordered" evidence="1">
    <location>
        <begin position="172"/>
        <end position="192"/>
    </location>
</feature>
<organism evidence="2 3">
    <name type="scientific">Spirodela intermedia</name>
    <name type="common">Intermediate duckweed</name>
    <dbReference type="NCBI Taxonomy" id="51605"/>
    <lineage>
        <taxon>Eukaryota</taxon>
        <taxon>Viridiplantae</taxon>
        <taxon>Streptophyta</taxon>
        <taxon>Embryophyta</taxon>
        <taxon>Tracheophyta</taxon>
        <taxon>Spermatophyta</taxon>
        <taxon>Magnoliopsida</taxon>
        <taxon>Liliopsida</taxon>
        <taxon>Araceae</taxon>
        <taxon>Lemnoideae</taxon>
        <taxon>Spirodela</taxon>
    </lineage>
</organism>
<feature type="compositionally biased region" description="Basic and acidic residues" evidence="1">
    <location>
        <begin position="172"/>
        <end position="183"/>
    </location>
</feature>
<dbReference type="Proteomes" id="UP000663760">
    <property type="component" value="Chromosome 16"/>
</dbReference>
<dbReference type="EMBL" id="LR746279">
    <property type="protein sequence ID" value="CAA7409471.1"/>
    <property type="molecule type" value="Genomic_DNA"/>
</dbReference>
<sequence length="570" mass="59907">MTKEKEGGRERERALNRRSGSNSGLNPMHNPLGHNVVLGAVNLADPGDAGTSDFNQVFSALFNSLGLTNIGMASERLDSRDVNYGRSERTAGSGVSATAQSEASLGVGRAEISPHQSAFGPQSVHYLGQQHPTVIPDSLTTLSQFLSHVRHQFDIRVTSDFFSSDHLLGDADRQHSARAEGGRTQHVGGHNDASPFNLSPEQRGLPTPACLAEILLSTRQLFTERVGECFYELAKELEDQANVTDPLARSMIQSRAVRYGTLFQNFGSLFLELGRTVMTLRMGQTPSEAVVNAGPAIFVSSTGATPLMVQAGTSFGGIPMGNQQPGGLPHGSGLLAGNINIRIHRGPSVPVAAENVSGQPTEEQPSGTADPPRTSAENLAHQVFQGLLSNASIPQESGPRVVPLRTVVAVPAGVSRPPPPDSSGGAVGLLYPLYAGFHQRIPGTLDDARISQVSLRPTAQPQTPDSITRGPSAASTPPSGQVTSPINGEQAPEGEQGSAAQDPVTPFGEDAQGGVGGDGLFFSSLVRQLMPFISENASEAGGSSSSGRVSDRKLPLDCIMALVWGKKIFL</sequence>
<accession>A0A7I8LHG7</accession>
<dbReference type="OrthoDB" id="267397at2759"/>
<feature type="compositionally biased region" description="Basic and acidic residues" evidence="1">
    <location>
        <begin position="1"/>
        <end position="15"/>
    </location>
</feature>
<dbReference type="GO" id="GO:0051787">
    <property type="term" value="F:misfolded protein binding"/>
    <property type="evidence" value="ECO:0007669"/>
    <property type="project" value="TreeGrafter"/>
</dbReference>
<dbReference type="AlphaFoldDB" id="A0A7I8LHG7"/>
<feature type="region of interest" description="Disordered" evidence="1">
    <location>
        <begin position="351"/>
        <end position="374"/>
    </location>
</feature>
<gene>
    <name evidence="2" type="ORF">SI8410_16020149</name>
</gene>
<proteinExistence type="predicted"/>